<dbReference type="InterPro" id="IPR045865">
    <property type="entry name" value="ACT-like_dom_sf"/>
</dbReference>
<sequence length="92" mass="10607">MNTNTYKVVTRHASGTLERVLRLVRHRGFEVNYCFAQGSEATNHVEKNMEIILQLSSDRSADNLYHQLHKLVDVIEVRHYNAASIRSSLSHE</sequence>
<accession>A0A318D422</accession>
<reference evidence="1 2" key="1">
    <citation type="submission" date="2018-05" db="EMBL/GenBank/DDBJ databases">
        <title>Kangiella spongicola genome sequence.</title>
        <authorList>
            <person name="Maclea K.S."/>
            <person name="Goen A.E."/>
            <person name="Kelley C."/>
            <person name="Underriner A."/>
            <person name="Silverwood T."/>
            <person name="Trachtenberg A.M."/>
        </authorList>
    </citation>
    <scope>NUCLEOTIDE SEQUENCE [LARGE SCALE GENOMIC DNA]</scope>
    <source>
        <strain evidence="1 2">ATCC BAA-2076</strain>
    </source>
</reference>
<gene>
    <name evidence="1" type="ORF">DL796_02670</name>
</gene>
<dbReference type="Proteomes" id="UP000247689">
    <property type="component" value="Unassembled WGS sequence"/>
</dbReference>
<comment type="caution">
    <text evidence="1">The sequence shown here is derived from an EMBL/GenBank/DDBJ whole genome shotgun (WGS) entry which is preliminary data.</text>
</comment>
<evidence type="ECO:0000313" key="2">
    <source>
        <dbReference type="Proteomes" id="UP000247689"/>
    </source>
</evidence>
<evidence type="ECO:0000313" key="1">
    <source>
        <dbReference type="EMBL" id="PXF64062.1"/>
    </source>
</evidence>
<dbReference type="AlphaFoldDB" id="A0A318D422"/>
<keyword evidence="2" id="KW-1185">Reference proteome</keyword>
<dbReference type="RefSeq" id="WP_110199711.1">
    <property type="nucleotide sequence ID" value="NZ_QICH01000001.1"/>
</dbReference>
<dbReference type="SUPFAM" id="SSF55021">
    <property type="entry name" value="ACT-like"/>
    <property type="match status" value="1"/>
</dbReference>
<protein>
    <submittedName>
        <fullName evidence="1">Acetolactate synthase 2 small subunit</fullName>
    </submittedName>
</protein>
<name>A0A318D422_9GAMM</name>
<dbReference type="Pfam" id="PF13710">
    <property type="entry name" value="ACT_5"/>
    <property type="match status" value="1"/>
</dbReference>
<organism evidence="1 2">
    <name type="scientific">Kangiella spongicola</name>
    <dbReference type="NCBI Taxonomy" id="796379"/>
    <lineage>
        <taxon>Bacteria</taxon>
        <taxon>Pseudomonadati</taxon>
        <taxon>Pseudomonadota</taxon>
        <taxon>Gammaproteobacteria</taxon>
        <taxon>Kangiellales</taxon>
        <taxon>Kangiellaceae</taxon>
        <taxon>Kangiella</taxon>
    </lineage>
</organism>
<dbReference type="Gene3D" id="3.30.70.260">
    <property type="match status" value="1"/>
</dbReference>
<dbReference type="EMBL" id="QICH01000001">
    <property type="protein sequence ID" value="PXF64062.1"/>
    <property type="molecule type" value="Genomic_DNA"/>
</dbReference>
<proteinExistence type="predicted"/>
<dbReference type="OrthoDB" id="6198158at2"/>